<dbReference type="InterPro" id="IPR010985">
    <property type="entry name" value="Ribbon_hlx_hlx"/>
</dbReference>
<dbReference type="SUPFAM" id="SSF47598">
    <property type="entry name" value="Ribbon-helix-helix"/>
    <property type="match status" value="1"/>
</dbReference>
<keyword evidence="2" id="KW-1185">Reference proteome</keyword>
<protein>
    <submittedName>
        <fullName evidence="1">DNA-binding protein</fullName>
    </submittedName>
</protein>
<evidence type="ECO:0000313" key="2">
    <source>
        <dbReference type="Proteomes" id="UP000664218"/>
    </source>
</evidence>
<dbReference type="InterPro" id="IPR013321">
    <property type="entry name" value="Arc_rbn_hlx_hlx"/>
</dbReference>
<sequence length="53" mass="6145">MAVGRDKTRILLTLPQDLKEELTDEARGDNRSLNNYILNLLLSSEKRTENDRD</sequence>
<proteinExistence type="predicted"/>
<dbReference type="GO" id="GO:0006355">
    <property type="term" value="P:regulation of DNA-templated transcription"/>
    <property type="evidence" value="ECO:0007669"/>
    <property type="project" value="InterPro"/>
</dbReference>
<keyword evidence="1" id="KW-0238">DNA-binding</keyword>
<reference evidence="1" key="1">
    <citation type="submission" date="2021-03" db="EMBL/GenBank/DDBJ databases">
        <title>Proteiniclasticum marinus sp. nov., isolated from tidal flat sediment.</title>
        <authorList>
            <person name="Namirimu T."/>
            <person name="Yang J.-A."/>
            <person name="Yang S.-H."/>
            <person name="Kim Y.-J."/>
            <person name="Kwon K.K."/>
        </authorList>
    </citation>
    <scope>NUCLEOTIDE SEQUENCE</scope>
    <source>
        <strain evidence="1">SCR006</strain>
    </source>
</reference>
<evidence type="ECO:0000313" key="1">
    <source>
        <dbReference type="EMBL" id="MBO1264394.1"/>
    </source>
</evidence>
<dbReference type="GO" id="GO:0003677">
    <property type="term" value="F:DNA binding"/>
    <property type="evidence" value="ECO:0007669"/>
    <property type="project" value="UniProtKB-KW"/>
</dbReference>
<name>A0A939H8E1_9CLOT</name>
<dbReference type="RefSeq" id="WP_207598908.1">
    <property type="nucleotide sequence ID" value="NZ_JAFNJU010000003.1"/>
</dbReference>
<dbReference type="AlphaFoldDB" id="A0A939H8E1"/>
<gene>
    <name evidence="1" type="ORF">J3A84_04980</name>
</gene>
<accession>A0A939H8E1</accession>
<comment type="caution">
    <text evidence="1">The sequence shown here is derived from an EMBL/GenBank/DDBJ whole genome shotgun (WGS) entry which is preliminary data.</text>
</comment>
<dbReference type="Proteomes" id="UP000664218">
    <property type="component" value="Unassembled WGS sequence"/>
</dbReference>
<organism evidence="1 2">
    <name type="scientific">Proteiniclasticum aestuarii</name>
    <dbReference type="NCBI Taxonomy" id="2817862"/>
    <lineage>
        <taxon>Bacteria</taxon>
        <taxon>Bacillati</taxon>
        <taxon>Bacillota</taxon>
        <taxon>Clostridia</taxon>
        <taxon>Eubacteriales</taxon>
        <taxon>Clostridiaceae</taxon>
        <taxon>Proteiniclasticum</taxon>
    </lineage>
</organism>
<dbReference type="Gene3D" id="1.10.1220.10">
    <property type="entry name" value="Met repressor-like"/>
    <property type="match status" value="1"/>
</dbReference>
<dbReference type="EMBL" id="JAFNJU010000003">
    <property type="protein sequence ID" value="MBO1264394.1"/>
    <property type="molecule type" value="Genomic_DNA"/>
</dbReference>